<reference evidence="2" key="1">
    <citation type="submission" date="2016-11" db="EMBL/GenBank/DDBJ databases">
        <authorList>
            <person name="Varghese N."/>
            <person name="Submissions S."/>
        </authorList>
    </citation>
    <scope>NUCLEOTIDE SEQUENCE [LARGE SCALE GENOMIC DNA]</scope>
    <source>
        <strain evidence="2">DSM 3071</strain>
    </source>
</reference>
<sequence>MPQFNRRELDVRAREYGFNRDTFEKVLRLRTILDFLNTHEYMCEHLLLKGGTAINLTVFNLPRLSVDIDLDFVPNLTREETVNEREHLTEILKGFMSEQGYSLSEASRFSHSLDAFHYNYVNAAGNRDMIKIEINYSLRTHVLLPEDRALVTDAFGEPIKVRTVNAIEIFAAKTNALISRAAARDLYDFCNMADIKLFAGEKDLFRKCIIFYATISAKEVNKTFDTSAIDSLVFSKIKSDLFPVLAVKDKFDLEGKKQQAKKYIASLMKPTAQEMEYMERFIAKEYKPELLFEDVEIVERIQNHPMALWKCK</sequence>
<gene>
    <name evidence="1" type="ORF">SAMN02745229_00635</name>
</gene>
<dbReference type="Pfam" id="PF08843">
    <property type="entry name" value="AbiEii"/>
    <property type="match status" value="1"/>
</dbReference>
<dbReference type="GO" id="GO:0016740">
    <property type="term" value="F:transferase activity"/>
    <property type="evidence" value="ECO:0007669"/>
    <property type="project" value="UniProtKB-KW"/>
</dbReference>
<dbReference type="InterPro" id="IPR014942">
    <property type="entry name" value="AbiEii"/>
</dbReference>
<dbReference type="AlphaFoldDB" id="A0A1M5TVN1"/>
<dbReference type="Gene3D" id="3.10.450.620">
    <property type="entry name" value="JHP933, nucleotidyltransferase-like core domain"/>
    <property type="match status" value="1"/>
</dbReference>
<organism evidence="1 2">
    <name type="scientific">Butyrivibrio fibrisolvens DSM 3071</name>
    <dbReference type="NCBI Taxonomy" id="1121131"/>
    <lineage>
        <taxon>Bacteria</taxon>
        <taxon>Bacillati</taxon>
        <taxon>Bacillota</taxon>
        <taxon>Clostridia</taxon>
        <taxon>Lachnospirales</taxon>
        <taxon>Lachnospiraceae</taxon>
        <taxon>Butyrivibrio</taxon>
    </lineage>
</organism>
<dbReference type="STRING" id="1121131.SAMN02745229_00635"/>
<evidence type="ECO:0000313" key="2">
    <source>
        <dbReference type="Proteomes" id="UP000184278"/>
    </source>
</evidence>
<proteinExistence type="predicted"/>
<dbReference type="OrthoDB" id="1550603at2"/>
<dbReference type="EMBL" id="FQXK01000005">
    <property type="protein sequence ID" value="SHH54656.1"/>
    <property type="molecule type" value="Genomic_DNA"/>
</dbReference>
<dbReference type="Proteomes" id="UP000184278">
    <property type="component" value="Unassembled WGS sequence"/>
</dbReference>
<protein>
    <submittedName>
        <fullName evidence="1">Predicted nucleotidyltransferase component of viral defense system</fullName>
    </submittedName>
</protein>
<evidence type="ECO:0000313" key="1">
    <source>
        <dbReference type="EMBL" id="SHH54656.1"/>
    </source>
</evidence>
<dbReference type="RefSeq" id="WP_073385455.1">
    <property type="nucleotide sequence ID" value="NZ_FQXK01000005.1"/>
</dbReference>
<accession>A0A1M5TVN1</accession>
<keyword evidence="2" id="KW-1185">Reference proteome</keyword>
<name>A0A1M5TVN1_BUTFI</name>
<keyword evidence="1" id="KW-0808">Transferase</keyword>
<dbReference type="GeneID" id="89510561"/>